<sequence>MSFLCAWQAAEAQVTPSTFNGVVFDDANSNGVQEPGEAGIPGVLVEIRGGLTANDLHAAVISGADGSYSLSVASHPTASNYRMRYYFPTEAYLVTVPSGTSFSGGSTRTQPFSLTSGVPVNETSTLGLRSKFETKAFSTVKGLAPTNWGVESLSLPKSPTGVGIVKSVKLYINYHVVNPLVLIRNTAGAGEVTGRFTTSADFNLETPFSNEQLTHGASYNSPNIIPLGPGSELVLNNLHSTSGANEHLYEDFFSEFVGDNSFSVPFSSEGFSGFNGSGNFDASVTTQSAVGLFVVYEYEEGSLPVNLLSFSAVAEGQNAVLRWSTAAEINSLAFEVERSLNGKSWTKAGLVSARGESNAVLNYSFNDVNTVKGINYYRLKMIDRDGAFEYSPVVSLRFRSGSQPAVSVFPNPASEVLFIKNIDGSEVAELAIVNQTGGRVLTANRYDASSGVDIRNLKTGLYVIRYTLKSGEQKSLKFLVN</sequence>
<evidence type="ECO:0000256" key="1">
    <source>
        <dbReference type="ARBA" id="ARBA00004613"/>
    </source>
</evidence>
<evidence type="ECO:0000313" key="7">
    <source>
        <dbReference type="Proteomes" id="UP001501508"/>
    </source>
</evidence>
<keyword evidence="3" id="KW-0732">Signal</keyword>
<evidence type="ECO:0000256" key="3">
    <source>
        <dbReference type="ARBA" id="ARBA00022729"/>
    </source>
</evidence>
<accession>A0ABP8LZE1</accession>
<dbReference type="Pfam" id="PF18962">
    <property type="entry name" value="Por_Secre_tail"/>
    <property type="match status" value="1"/>
</dbReference>
<dbReference type="InterPro" id="IPR026444">
    <property type="entry name" value="Secre_tail"/>
</dbReference>
<dbReference type="EMBL" id="BAABEY010000021">
    <property type="protein sequence ID" value="GAA4439606.1"/>
    <property type="molecule type" value="Genomic_DNA"/>
</dbReference>
<organism evidence="6 7">
    <name type="scientific">Ravibacter arvi</name>
    <dbReference type="NCBI Taxonomy" id="2051041"/>
    <lineage>
        <taxon>Bacteria</taxon>
        <taxon>Pseudomonadati</taxon>
        <taxon>Bacteroidota</taxon>
        <taxon>Cytophagia</taxon>
        <taxon>Cytophagales</taxon>
        <taxon>Spirosomataceae</taxon>
        <taxon>Ravibacter</taxon>
    </lineage>
</organism>
<dbReference type="Gene3D" id="2.60.40.10">
    <property type="entry name" value="Immunoglobulins"/>
    <property type="match status" value="1"/>
</dbReference>
<feature type="domain" description="Secretion system C-terminal sorting" evidence="5">
    <location>
        <begin position="408"/>
        <end position="474"/>
    </location>
</feature>
<comment type="caution">
    <text evidence="6">The sequence shown here is derived from an EMBL/GenBank/DDBJ whole genome shotgun (WGS) entry which is preliminary data.</text>
</comment>
<evidence type="ECO:0000256" key="2">
    <source>
        <dbReference type="ARBA" id="ARBA00022525"/>
    </source>
</evidence>
<dbReference type="SUPFAM" id="SSF117074">
    <property type="entry name" value="Hypothetical protein PA1324"/>
    <property type="match status" value="1"/>
</dbReference>
<dbReference type="InterPro" id="IPR033764">
    <property type="entry name" value="Sdr_B"/>
</dbReference>
<dbReference type="InterPro" id="IPR013783">
    <property type="entry name" value="Ig-like_fold"/>
</dbReference>
<dbReference type="Proteomes" id="UP001501508">
    <property type="component" value="Unassembled WGS sequence"/>
</dbReference>
<dbReference type="NCBIfam" id="TIGR04183">
    <property type="entry name" value="Por_Secre_tail"/>
    <property type="match status" value="1"/>
</dbReference>
<proteinExistence type="predicted"/>
<keyword evidence="7" id="KW-1185">Reference proteome</keyword>
<evidence type="ECO:0000259" key="5">
    <source>
        <dbReference type="Pfam" id="PF18962"/>
    </source>
</evidence>
<feature type="domain" description="SD-repeat containing protein B" evidence="4">
    <location>
        <begin position="22"/>
        <end position="99"/>
    </location>
</feature>
<evidence type="ECO:0000313" key="6">
    <source>
        <dbReference type="EMBL" id="GAA4439606.1"/>
    </source>
</evidence>
<name>A0ABP8LZE1_9BACT</name>
<comment type="subcellular location">
    <subcellularLocation>
        <location evidence="1">Secreted</location>
    </subcellularLocation>
</comment>
<keyword evidence="2" id="KW-0964">Secreted</keyword>
<reference evidence="7" key="1">
    <citation type="journal article" date="2019" name="Int. J. Syst. Evol. Microbiol.">
        <title>The Global Catalogue of Microorganisms (GCM) 10K type strain sequencing project: providing services to taxonomists for standard genome sequencing and annotation.</title>
        <authorList>
            <consortium name="The Broad Institute Genomics Platform"/>
            <consortium name="The Broad Institute Genome Sequencing Center for Infectious Disease"/>
            <person name="Wu L."/>
            <person name="Ma J."/>
        </authorList>
    </citation>
    <scope>NUCLEOTIDE SEQUENCE [LARGE SCALE GENOMIC DNA]</scope>
    <source>
        <strain evidence="7">JCM 31920</strain>
    </source>
</reference>
<evidence type="ECO:0000259" key="4">
    <source>
        <dbReference type="Pfam" id="PF17210"/>
    </source>
</evidence>
<protein>
    <recommendedName>
        <fullName evidence="8">Secretion system C-terminal sorting domain-containing protein</fullName>
    </recommendedName>
</protein>
<dbReference type="Pfam" id="PF17210">
    <property type="entry name" value="SdrD_B"/>
    <property type="match status" value="1"/>
</dbReference>
<gene>
    <name evidence="6" type="ORF">GCM10023091_22060</name>
</gene>
<evidence type="ECO:0008006" key="8">
    <source>
        <dbReference type="Google" id="ProtNLM"/>
    </source>
</evidence>